<name>A0AC61U386_9MICO</name>
<dbReference type="Proteomes" id="UP001059663">
    <property type="component" value="Chromosome"/>
</dbReference>
<protein>
    <submittedName>
        <fullName evidence="1">Transposase family protein</fullName>
    </submittedName>
</protein>
<reference evidence="1" key="1">
    <citation type="submission" date="2021-11" db="EMBL/GenBank/DDBJ databases">
        <title>Study of the species diversity of bacterial strains isolated from a unique natural object - Shulgan-Tash cave (Bashkiria).</title>
        <authorList>
            <person name="Sazanova A.L."/>
            <person name="Chirak E.R."/>
            <person name="Safronova V.I."/>
        </authorList>
    </citation>
    <scope>NUCLEOTIDE SEQUENCE</scope>
    <source>
        <strain evidence="1">P1</strain>
    </source>
</reference>
<dbReference type="EMBL" id="CP087977">
    <property type="protein sequence ID" value="UUZ44475.1"/>
    <property type="molecule type" value="Genomic_DNA"/>
</dbReference>
<gene>
    <name evidence="1" type="ORF">LP422_19100</name>
</gene>
<sequence length="47" mass="4902">MIESIEPPGCPSCGVLATKVHSRRSQKVRDVPVAGAVEVVWANVNGG</sequence>
<accession>A0AC61U386</accession>
<evidence type="ECO:0000313" key="1">
    <source>
        <dbReference type="EMBL" id="UUZ44475.1"/>
    </source>
</evidence>
<organism evidence="1 2">
    <name type="scientific">Janibacter limosus</name>
    <dbReference type="NCBI Taxonomy" id="53458"/>
    <lineage>
        <taxon>Bacteria</taxon>
        <taxon>Bacillati</taxon>
        <taxon>Actinomycetota</taxon>
        <taxon>Actinomycetes</taxon>
        <taxon>Micrococcales</taxon>
        <taxon>Intrasporangiaceae</taxon>
        <taxon>Janibacter</taxon>
    </lineage>
</organism>
<evidence type="ECO:0000313" key="2">
    <source>
        <dbReference type="Proteomes" id="UP001059663"/>
    </source>
</evidence>
<proteinExistence type="predicted"/>